<sequence>MFWCRIQALLACLAVTSVMVAASPSFVLDQNLFRRINKNSKTSNQDGDPGIFPGGKSSFLRDGWRVLPPIEGAYIDNSTFKVDDKGSFLTAYVTKDYNASKIKRAVIQVHGMYRDSWNQFTYVSNSLKAAASRQVIQEDEALIITPMFFSIMDKGAYPVNKNNVSSSKALVWDDHTWGDCQNAVLPSYNDDGELANPSYSAKRSDIPVDDLSEHVEGKRALAETSRAKAKAKGPEASAPDALDSIIDFLSDEKKFPNLEKIVLSGFSLGAQLMNRYLAMRPSSPQDSKLLFVISSPASLMYLTPHRPLKVPKDCPRYNNYKYGLDGHMPDYYKRHKKDDSVNDMRKRYVERQQFYFVGMDDTTDTDTRCEARTQGHGHLERMDNWIKELSNLLEYSDNQNLDDTVGYYPVKKVSHDINSILQTEQAQNVFFKFNSGKDMSIPGRHDKNEASCMMTSSGLEVAFELLDMVSKLCAKVNKWRDMQVPIRSLISPCKKAWSSLGIIMDPFQVRMEFLGLLKCLNASQQSIQKIVAFALRYSHKCADNIWDCIMTECAKESSNTRINMLFMLDVCLTDDSGTNPDGAAVYRELAVRDLPALIDMIVPPKSWDAVINLGSVQQILLAWRSKRVFEPCLITTLLDTIEQRAASIRERGPEESMLSMAQVSRSDILRRIEEDRERHKHLRENSWKLPQMSYLHALDSKDTNPVQSTMGVISLEFEQQWETTSDINEDDWRKNEEDMTHWWGRPPLTSREA</sequence>
<dbReference type="Gene3D" id="3.40.50.1820">
    <property type="entry name" value="alpha/beta hydrolase"/>
    <property type="match status" value="1"/>
</dbReference>
<name>A0A3G2S573_MALR7</name>
<protein>
    <submittedName>
        <fullName evidence="5">CTD kinase subunit gamma</fullName>
    </submittedName>
</protein>
<proteinExistence type="predicted"/>
<feature type="signal peptide" evidence="3">
    <location>
        <begin position="1"/>
        <end position="22"/>
    </location>
</feature>
<evidence type="ECO:0000313" key="6">
    <source>
        <dbReference type="Proteomes" id="UP000269793"/>
    </source>
</evidence>
<keyword evidence="3" id="KW-0732">Signal</keyword>
<accession>A0A3G2S573</accession>
<feature type="chain" id="PRO_5018321564" evidence="3">
    <location>
        <begin position="23"/>
        <end position="753"/>
    </location>
</feature>
<dbReference type="PROSITE" id="PS51391">
    <property type="entry name" value="CID"/>
    <property type="match status" value="1"/>
</dbReference>
<dbReference type="InterPro" id="IPR008942">
    <property type="entry name" value="ENTH_VHS"/>
</dbReference>
<dbReference type="STRING" id="425264.A0A3G2S573"/>
<dbReference type="InterPro" id="IPR006569">
    <property type="entry name" value="CID_dom"/>
</dbReference>
<dbReference type="Pfam" id="PF12350">
    <property type="entry name" value="CTK3_C"/>
    <property type="match status" value="1"/>
</dbReference>
<dbReference type="Proteomes" id="UP000269793">
    <property type="component" value="Chromosome IV"/>
</dbReference>
<evidence type="ECO:0000256" key="3">
    <source>
        <dbReference type="SAM" id="SignalP"/>
    </source>
</evidence>
<dbReference type="OrthoDB" id="5985073at2759"/>
<evidence type="ECO:0000259" key="4">
    <source>
        <dbReference type="PROSITE" id="PS51391"/>
    </source>
</evidence>
<dbReference type="AlphaFoldDB" id="A0A3G2S573"/>
<dbReference type="InterPro" id="IPR024638">
    <property type="entry name" value="Ctk3_N"/>
</dbReference>
<gene>
    <name evidence="5" type="primary">ctk3</name>
    <name evidence="5" type="ORF">DNF11_2311</name>
</gene>
<reference evidence="5 6" key="1">
    <citation type="submission" date="2018-10" db="EMBL/GenBank/DDBJ databases">
        <title>Complete genome sequence of Malassezia restricta CBS 7877.</title>
        <authorList>
            <person name="Morand S.C."/>
            <person name="Bertignac M."/>
            <person name="Iltis A."/>
            <person name="Kolder I."/>
            <person name="Pirovano W."/>
            <person name="Jourdain R."/>
            <person name="Clavaud C."/>
        </authorList>
    </citation>
    <scope>NUCLEOTIDE SEQUENCE [LARGE SCALE GENOMIC DNA]</scope>
    <source>
        <strain evidence="5 6">CBS 7877</strain>
    </source>
</reference>
<evidence type="ECO:0000256" key="1">
    <source>
        <dbReference type="ARBA" id="ARBA00047591"/>
    </source>
</evidence>
<keyword evidence="5" id="KW-0808">Transferase</keyword>
<comment type="catalytic activity">
    <reaction evidence="1">
        <text>a diacylglycerol + H2O = a monoacylglycerol + a fatty acid + H(+)</text>
        <dbReference type="Rhea" id="RHEA:32731"/>
        <dbReference type="ChEBI" id="CHEBI:15377"/>
        <dbReference type="ChEBI" id="CHEBI:15378"/>
        <dbReference type="ChEBI" id="CHEBI:17408"/>
        <dbReference type="ChEBI" id="CHEBI:18035"/>
        <dbReference type="ChEBI" id="CHEBI:28868"/>
    </reaction>
</comment>
<dbReference type="Gene3D" id="1.25.40.90">
    <property type="match status" value="1"/>
</dbReference>
<dbReference type="VEuPathDB" id="FungiDB:DNF11_2311"/>
<dbReference type="Pfam" id="PF12243">
    <property type="entry name" value="CTK3"/>
    <property type="match status" value="1"/>
</dbReference>
<dbReference type="PANTHER" id="PTHR35560:SF3">
    <property type="entry name" value="PEPTIDASE S9 PROLYL OLIGOPEPTIDASE CATALYTIC DOMAIN-CONTAINING PROTEIN"/>
    <property type="match status" value="1"/>
</dbReference>
<dbReference type="EMBL" id="CP033151">
    <property type="protein sequence ID" value="AYO43261.1"/>
    <property type="molecule type" value="Genomic_DNA"/>
</dbReference>
<evidence type="ECO:0000256" key="2">
    <source>
        <dbReference type="ARBA" id="ARBA00048461"/>
    </source>
</evidence>
<evidence type="ECO:0000313" key="5">
    <source>
        <dbReference type="EMBL" id="AYO43261.1"/>
    </source>
</evidence>
<feature type="domain" description="CID" evidence="4">
    <location>
        <begin position="505"/>
        <end position="645"/>
    </location>
</feature>
<dbReference type="PANTHER" id="PTHR35560">
    <property type="entry name" value="BLL0132 PROTEIN"/>
    <property type="match status" value="1"/>
</dbReference>
<dbReference type="GO" id="GO:0016301">
    <property type="term" value="F:kinase activity"/>
    <property type="evidence" value="ECO:0007669"/>
    <property type="project" value="UniProtKB-KW"/>
</dbReference>
<organism evidence="5 6">
    <name type="scientific">Malassezia restricta (strain ATCC 96810 / NBRC 103918 / CBS 7877)</name>
    <name type="common">Seborrheic dermatitis infection agent</name>
    <dbReference type="NCBI Taxonomy" id="425264"/>
    <lineage>
        <taxon>Eukaryota</taxon>
        <taxon>Fungi</taxon>
        <taxon>Dikarya</taxon>
        <taxon>Basidiomycota</taxon>
        <taxon>Ustilaginomycotina</taxon>
        <taxon>Malasseziomycetes</taxon>
        <taxon>Malasseziales</taxon>
        <taxon>Malasseziaceae</taxon>
        <taxon>Malassezia</taxon>
    </lineage>
</organism>
<dbReference type="InterPro" id="IPR024637">
    <property type="entry name" value="Ctk3_C"/>
</dbReference>
<dbReference type="SUPFAM" id="SSF53474">
    <property type="entry name" value="alpha/beta-Hydrolases"/>
    <property type="match status" value="1"/>
</dbReference>
<keyword evidence="6" id="KW-1185">Reference proteome</keyword>
<keyword evidence="5" id="KW-0418">Kinase</keyword>
<comment type="catalytic activity">
    <reaction evidence="2">
        <text>a monoacylglycerol + H2O = glycerol + a fatty acid + H(+)</text>
        <dbReference type="Rhea" id="RHEA:15245"/>
        <dbReference type="ChEBI" id="CHEBI:15377"/>
        <dbReference type="ChEBI" id="CHEBI:15378"/>
        <dbReference type="ChEBI" id="CHEBI:17408"/>
        <dbReference type="ChEBI" id="CHEBI:17754"/>
        <dbReference type="ChEBI" id="CHEBI:28868"/>
    </reaction>
</comment>
<dbReference type="InterPro" id="IPR029058">
    <property type="entry name" value="AB_hydrolase_fold"/>
</dbReference>